<evidence type="ECO:0000256" key="6">
    <source>
        <dbReference type="ARBA" id="ARBA00022989"/>
    </source>
</evidence>
<evidence type="ECO:0000256" key="7">
    <source>
        <dbReference type="ARBA" id="ARBA00022991"/>
    </source>
</evidence>
<comment type="similarity">
    <text evidence="15">Belongs to the G-protein coupled receptor 1 family. Opsin subfamily.</text>
</comment>
<dbReference type="PROSITE" id="PS00238">
    <property type="entry name" value="OPSIN"/>
    <property type="match status" value="1"/>
</dbReference>
<dbReference type="InterPro" id="IPR027430">
    <property type="entry name" value="Retinal_BS"/>
</dbReference>
<evidence type="ECO:0000256" key="14">
    <source>
        <dbReference type="ARBA" id="ARBA00023305"/>
    </source>
</evidence>
<dbReference type="FunFam" id="1.20.1070.10:FF:000044">
    <property type="entry name" value="Opsin, ultraviolet-sensitive"/>
    <property type="match status" value="1"/>
</dbReference>
<keyword evidence="12" id="KW-0325">Glycoprotein</keyword>
<sequence length="375" mass="41743">MSILGPAFSAYSAGGWQSGGGNITVVDKVPPEMLHMVDAHWYQFPPMNPLWHGLLGFMIAMLGMVSIIGNGMVIYIFSSTKSLRTPSNLLVVNLAFSDFLMMVAMSPAMVINCYYETWVFGPFMCEIYGMCGSLFGCGSIWTMTMIALDRYNVIVKGISAKPMTNKTAMLRILFVWALSIGWTILPFFGWNRYVPEGNMTACGTDYLTKDWVSRSYILAYSIFVYFLPLFIIIYSYFFIVQAVAAHEKNMREQAKKMNVASLRSQEAANTSAECKLAKVALMTISLWFFAWTPYLIINYSGIFESFRISPLATIWGSLFAKANAVYNPIVYGISHPKYRAALTKKFPSLSCTSEPDEGASVVSGVTNVSEEKPAA</sequence>
<dbReference type="Pfam" id="PF00001">
    <property type="entry name" value="7tm_1"/>
    <property type="match status" value="1"/>
</dbReference>
<reference evidence="18" key="1">
    <citation type="journal article" date="2017" name="Sci. Rep.">
        <title>Overcoming the loss of blue sensitivity through opsin duplication in the largest animal group, beetles.</title>
        <authorList>
            <person name="Sharkey C.R."/>
            <person name="Fujimoto M.S."/>
            <person name="Lord N.P."/>
            <person name="Shin S."/>
            <person name="McKenna D.D."/>
            <person name="Suvorov A."/>
            <person name="Martin G.J."/>
            <person name="Bybee S.M."/>
        </authorList>
    </citation>
    <scope>NUCLEOTIDE SEQUENCE</scope>
</reference>
<feature type="domain" description="G-protein coupled receptors family 1 profile" evidence="17">
    <location>
        <begin position="69"/>
        <end position="331"/>
    </location>
</feature>
<keyword evidence="8 15" id="KW-0297">G-protein coupled receptor</keyword>
<accession>A0A1P8SFB6</accession>
<keyword evidence="7 15" id="KW-0157">Chromophore</keyword>
<dbReference type="PRINTS" id="PR00578">
    <property type="entry name" value="OPSINLTRLEYE"/>
</dbReference>
<keyword evidence="4 15" id="KW-0812">Transmembrane</keyword>
<name>A0A1P8SFB6_CORCG</name>
<feature type="transmembrane region" description="Helical" evidence="15">
    <location>
        <begin position="279"/>
        <end position="297"/>
    </location>
</feature>
<organism evidence="18">
    <name type="scientific">Corydalus cornutus</name>
    <name type="common">Eastern dobsonfly</name>
    <name type="synonym">Corydalus cognatus</name>
    <dbReference type="NCBI Taxonomy" id="559164"/>
    <lineage>
        <taxon>Eukaryota</taxon>
        <taxon>Metazoa</taxon>
        <taxon>Ecdysozoa</taxon>
        <taxon>Arthropoda</taxon>
        <taxon>Hexapoda</taxon>
        <taxon>Insecta</taxon>
        <taxon>Pterygota</taxon>
        <taxon>Neoptera</taxon>
        <taxon>Endopterygota</taxon>
        <taxon>Megaloptera</taxon>
        <taxon>Corydalidae</taxon>
        <taxon>Corydalinae</taxon>
        <taxon>Corydalus</taxon>
    </lineage>
</organism>
<evidence type="ECO:0000256" key="16">
    <source>
        <dbReference type="SAM" id="MobiDB-lite"/>
    </source>
</evidence>
<evidence type="ECO:0000256" key="15">
    <source>
        <dbReference type="RuleBase" id="RU004951"/>
    </source>
</evidence>
<dbReference type="GO" id="GO:0016020">
    <property type="term" value="C:membrane"/>
    <property type="evidence" value="ECO:0007669"/>
    <property type="project" value="UniProtKB-SubCell"/>
</dbReference>
<feature type="transmembrane region" description="Helical" evidence="15">
    <location>
        <begin position="168"/>
        <end position="190"/>
    </location>
</feature>
<feature type="transmembrane region" description="Helical" evidence="15">
    <location>
        <begin position="89"/>
        <end position="115"/>
    </location>
</feature>
<evidence type="ECO:0000313" key="18">
    <source>
        <dbReference type="EMBL" id="APY20591.1"/>
    </source>
</evidence>
<proteinExistence type="evidence at transcript level"/>
<dbReference type="InterPro" id="IPR050125">
    <property type="entry name" value="GPCR_opsins"/>
</dbReference>
<keyword evidence="9 15" id="KW-0472">Membrane</keyword>
<dbReference type="PRINTS" id="PR00237">
    <property type="entry name" value="GPCRRHODOPSN"/>
</dbReference>
<evidence type="ECO:0000256" key="9">
    <source>
        <dbReference type="ARBA" id="ARBA00023136"/>
    </source>
</evidence>
<evidence type="ECO:0000256" key="11">
    <source>
        <dbReference type="ARBA" id="ARBA00023170"/>
    </source>
</evidence>
<dbReference type="InterPro" id="IPR017452">
    <property type="entry name" value="GPCR_Rhodpsn_7TM"/>
</dbReference>
<evidence type="ECO:0000256" key="13">
    <source>
        <dbReference type="ARBA" id="ARBA00023224"/>
    </source>
</evidence>
<dbReference type="PROSITE" id="PS00237">
    <property type="entry name" value="G_PROTEIN_RECEP_F1_1"/>
    <property type="match status" value="1"/>
</dbReference>
<dbReference type="CDD" id="cd15079">
    <property type="entry name" value="7tmA_photoreceptors_insect"/>
    <property type="match status" value="1"/>
</dbReference>
<dbReference type="InterPro" id="IPR000276">
    <property type="entry name" value="GPCR_Rhodpsn"/>
</dbReference>
<dbReference type="Gene3D" id="1.20.1070.10">
    <property type="entry name" value="Rhodopsin 7-helix transmembrane proteins"/>
    <property type="match status" value="1"/>
</dbReference>
<evidence type="ECO:0000256" key="5">
    <source>
        <dbReference type="ARBA" id="ARBA00022925"/>
    </source>
</evidence>
<dbReference type="SUPFAM" id="SSF81321">
    <property type="entry name" value="Family A G protein-coupled receptor-like"/>
    <property type="match status" value="1"/>
</dbReference>
<comment type="caution">
    <text evidence="15">Lacks conserved residue(s) required for the propagation of feature annotation.</text>
</comment>
<feature type="transmembrane region" description="Helical" evidence="15">
    <location>
        <begin position="217"/>
        <end position="245"/>
    </location>
</feature>
<evidence type="ECO:0000256" key="1">
    <source>
        <dbReference type="ARBA" id="ARBA00004141"/>
    </source>
</evidence>
<dbReference type="GO" id="GO:0004930">
    <property type="term" value="F:G protein-coupled receptor activity"/>
    <property type="evidence" value="ECO:0007669"/>
    <property type="project" value="UniProtKB-KW"/>
</dbReference>
<dbReference type="AlphaFoldDB" id="A0A1P8SFB6"/>
<keyword evidence="5 15" id="KW-0681">Retinal protein</keyword>
<evidence type="ECO:0000256" key="2">
    <source>
        <dbReference type="ARBA" id="ARBA00022543"/>
    </source>
</evidence>
<dbReference type="InterPro" id="IPR001391">
    <property type="entry name" value="Opsin_lateye"/>
</dbReference>
<keyword evidence="14" id="KW-0844">Vision</keyword>
<keyword evidence="13 15" id="KW-0807">Transducer</keyword>
<keyword evidence="11 15" id="KW-0675">Receptor</keyword>
<keyword evidence="2 15" id="KW-0600">Photoreceptor protein</keyword>
<feature type="transmembrane region" description="Helical" evidence="15">
    <location>
        <begin position="50"/>
        <end position="77"/>
    </location>
</feature>
<dbReference type="GO" id="GO:0009881">
    <property type="term" value="F:photoreceptor activity"/>
    <property type="evidence" value="ECO:0007669"/>
    <property type="project" value="UniProtKB-KW"/>
</dbReference>
<keyword evidence="3 15" id="KW-0716">Sensory transduction</keyword>
<dbReference type="EMBL" id="KY368283">
    <property type="protein sequence ID" value="APY20591.1"/>
    <property type="molecule type" value="mRNA"/>
</dbReference>
<evidence type="ECO:0000256" key="8">
    <source>
        <dbReference type="ARBA" id="ARBA00023040"/>
    </source>
</evidence>
<dbReference type="PROSITE" id="PS50262">
    <property type="entry name" value="G_PROTEIN_RECEP_F1_2"/>
    <property type="match status" value="1"/>
</dbReference>
<evidence type="ECO:0000256" key="12">
    <source>
        <dbReference type="ARBA" id="ARBA00023180"/>
    </source>
</evidence>
<evidence type="ECO:0000256" key="4">
    <source>
        <dbReference type="ARBA" id="ARBA00022692"/>
    </source>
</evidence>
<protein>
    <submittedName>
        <fullName evidence="18">Long wavelength sensitive opsin</fullName>
    </submittedName>
</protein>
<evidence type="ECO:0000256" key="10">
    <source>
        <dbReference type="ARBA" id="ARBA00023157"/>
    </source>
</evidence>
<dbReference type="PANTHER" id="PTHR24240">
    <property type="entry name" value="OPSIN"/>
    <property type="match status" value="1"/>
</dbReference>
<keyword evidence="10" id="KW-1015">Disulfide bond</keyword>
<evidence type="ECO:0000256" key="3">
    <source>
        <dbReference type="ARBA" id="ARBA00022606"/>
    </source>
</evidence>
<comment type="subcellular location">
    <subcellularLocation>
        <location evidence="1 15">Membrane</location>
        <topology evidence="1 15">Multi-pass membrane protein</topology>
    </subcellularLocation>
</comment>
<feature type="transmembrane region" description="Helical" evidence="15">
    <location>
        <begin position="127"/>
        <end position="148"/>
    </location>
</feature>
<dbReference type="GO" id="GO:0007602">
    <property type="term" value="P:phototransduction"/>
    <property type="evidence" value="ECO:0007669"/>
    <property type="project" value="UniProtKB-KW"/>
</dbReference>
<evidence type="ECO:0000259" key="17">
    <source>
        <dbReference type="PROSITE" id="PS50262"/>
    </source>
</evidence>
<dbReference type="PRINTS" id="PR00238">
    <property type="entry name" value="OPSIN"/>
</dbReference>
<feature type="region of interest" description="Disordered" evidence="16">
    <location>
        <begin position="355"/>
        <end position="375"/>
    </location>
</feature>
<dbReference type="GO" id="GO:0007601">
    <property type="term" value="P:visual perception"/>
    <property type="evidence" value="ECO:0007669"/>
    <property type="project" value="UniProtKB-KW"/>
</dbReference>
<dbReference type="InterPro" id="IPR001760">
    <property type="entry name" value="Opsin"/>
</dbReference>
<keyword evidence="6 15" id="KW-1133">Transmembrane helix</keyword>